<reference evidence="2 3" key="1">
    <citation type="submission" date="2017-12" db="EMBL/GenBank/DDBJ databases">
        <title>Phylogenetic diversity of female urinary microbiome.</title>
        <authorList>
            <person name="Thomas-White K."/>
            <person name="Wolfe A.J."/>
        </authorList>
    </citation>
    <scope>NUCLEOTIDE SEQUENCE [LARGE SCALE GENOMIC DNA]</scope>
    <source>
        <strain evidence="2 3">UMB0085</strain>
    </source>
</reference>
<protein>
    <submittedName>
        <fullName evidence="2">DUF2188 domain-containing protein</fullName>
    </submittedName>
</protein>
<name>A0A2N5KZ94_9LACO</name>
<sequence length="74" mass="8298">MKKTQHVVHNHNGGWDVKASGAKRATKHFETKAPAVEFGRNIAKKQHTEFFNHGKDGKIQSRDSYGNDPFPPKG</sequence>
<evidence type="ECO:0000256" key="1">
    <source>
        <dbReference type="SAM" id="MobiDB-lite"/>
    </source>
</evidence>
<comment type="caution">
    <text evidence="2">The sequence shown here is derived from an EMBL/GenBank/DDBJ whole genome shotgun (WGS) entry which is preliminary data.</text>
</comment>
<gene>
    <name evidence="2" type="ORF">CYJ79_04290</name>
</gene>
<dbReference type="AlphaFoldDB" id="A0A2N5KZ94"/>
<dbReference type="RefSeq" id="WP_005727384.1">
    <property type="nucleotide sequence ID" value="NZ_CP061006.1"/>
</dbReference>
<dbReference type="Pfam" id="PF09954">
    <property type="entry name" value="DUF2188"/>
    <property type="match status" value="1"/>
</dbReference>
<feature type="region of interest" description="Disordered" evidence="1">
    <location>
        <begin position="1"/>
        <end position="21"/>
    </location>
</feature>
<dbReference type="InterPro" id="IPR018691">
    <property type="entry name" value="DUF2188"/>
</dbReference>
<organism evidence="2 3">
    <name type="scientific">Lactobacillus crispatus</name>
    <dbReference type="NCBI Taxonomy" id="47770"/>
    <lineage>
        <taxon>Bacteria</taxon>
        <taxon>Bacillati</taxon>
        <taxon>Bacillota</taxon>
        <taxon>Bacilli</taxon>
        <taxon>Lactobacillales</taxon>
        <taxon>Lactobacillaceae</taxon>
        <taxon>Lactobacillus</taxon>
    </lineage>
</organism>
<feature type="region of interest" description="Disordered" evidence="1">
    <location>
        <begin position="51"/>
        <end position="74"/>
    </location>
</feature>
<feature type="compositionally biased region" description="Basic and acidic residues" evidence="1">
    <location>
        <begin position="51"/>
        <end position="61"/>
    </location>
</feature>
<accession>A0A2N5KZ94</accession>
<evidence type="ECO:0000313" key="2">
    <source>
        <dbReference type="EMBL" id="PLT11559.1"/>
    </source>
</evidence>
<proteinExistence type="predicted"/>
<evidence type="ECO:0000313" key="3">
    <source>
        <dbReference type="Proteomes" id="UP000235119"/>
    </source>
</evidence>
<dbReference type="EMBL" id="PKIW01000015">
    <property type="protein sequence ID" value="PLT11559.1"/>
    <property type="molecule type" value="Genomic_DNA"/>
</dbReference>
<dbReference type="Proteomes" id="UP000235119">
    <property type="component" value="Unassembled WGS sequence"/>
</dbReference>